<reference evidence="1 2" key="1">
    <citation type="submission" date="2020-07" db="EMBL/GenBank/DDBJ databases">
        <title>Halophilic bacteria isolated from french cheeses.</title>
        <authorList>
            <person name="Kothe C.I."/>
            <person name="Farah-Kraiem B."/>
            <person name="Renault P."/>
            <person name="Dridi B."/>
        </authorList>
    </citation>
    <scope>NUCLEOTIDE SEQUENCE [LARGE SCALE GENOMIC DNA]</scope>
    <source>
        <strain evidence="1 2">FME1</strain>
    </source>
</reference>
<proteinExistence type="predicted"/>
<protein>
    <submittedName>
        <fullName evidence="1">Uncharacterized protein</fullName>
    </submittedName>
</protein>
<dbReference type="EMBL" id="RRZD01000021">
    <property type="protein sequence ID" value="MBE0401634.1"/>
    <property type="molecule type" value="Genomic_DNA"/>
</dbReference>
<dbReference type="Proteomes" id="UP001645039">
    <property type="component" value="Unassembled WGS sequence"/>
</dbReference>
<accession>A0ABR9F5P0</accession>
<evidence type="ECO:0000313" key="1">
    <source>
        <dbReference type="EMBL" id="MBE0401634.1"/>
    </source>
</evidence>
<keyword evidence="2" id="KW-1185">Reference proteome</keyword>
<sequence length="151" mass="17108">MPAIAQADWEAYRDDYQQSPLCDQEEATLWSCEADKRIFSLCSSPVVNRTSGYMQYRASRNGQVEFVYPSEKRPPLGFFSYYAASNGDASIEFSNGGYDYRLLDPLRTYSSISVTGPPPAGRGSEIECDGNQTLQLNYTMRLMYDSGLWER</sequence>
<comment type="caution">
    <text evidence="1">The sequence shown here is derived from an EMBL/GenBank/DDBJ whole genome shotgun (WGS) entry which is preliminary data.</text>
</comment>
<name>A0ABR9F5P0_9GAMM</name>
<gene>
    <name evidence="1" type="ORF">EI168_16220</name>
</gene>
<organism evidence="1 2">
    <name type="scientific">Halomonas casei</name>
    <dbReference type="NCBI Taxonomy" id="2742613"/>
    <lineage>
        <taxon>Bacteria</taxon>
        <taxon>Pseudomonadati</taxon>
        <taxon>Pseudomonadota</taxon>
        <taxon>Gammaproteobacteria</taxon>
        <taxon>Oceanospirillales</taxon>
        <taxon>Halomonadaceae</taxon>
        <taxon>Halomonas</taxon>
    </lineage>
</organism>
<evidence type="ECO:0000313" key="2">
    <source>
        <dbReference type="Proteomes" id="UP001645039"/>
    </source>
</evidence>